<dbReference type="NCBIfam" id="TIGR03703">
    <property type="entry name" value="plsB"/>
    <property type="match status" value="1"/>
</dbReference>
<name>A0A1C3EJ62_9GAMM</name>
<comment type="similarity">
    <text evidence="4 14">Belongs to the GPAT/DAPAT family.</text>
</comment>
<evidence type="ECO:0000256" key="10">
    <source>
        <dbReference type="ARBA" id="ARBA00023209"/>
    </source>
</evidence>
<dbReference type="UniPathway" id="UPA00557">
    <property type="reaction ID" value="UER00612"/>
</dbReference>
<evidence type="ECO:0000256" key="14">
    <source>
        <dbReference type="HAMAP-Rule" id="MF_00393"/>
    </source>
</evidence>
<dbReference type="AlphaFoldDB" id="A0A1C3EJ62"/>
<evidence type="ECO:0000256" key="6">
    <source>
        <dbReference type="ARBA" id="ARBA00013432"/>
    </source>
</evidence>
<dbReference type="GO" id="GO:0004366">
    <property type="term" value="F:glycerol-3-phosphate O-acyltransferase activity"/>
    <property type="evidence" value="ECO:0007669"/>
    <property type="project" value="UniProtKB-UniRule"/>
</dbReference>
<evidence type="ECO:0000256" key="12">
    <source>
        <dbReference type="ARBA" id="ARBA00023315"/>
    </source>
</evidence>
<organism evidence="16 17">
    <name type="scientific">Veronia pacifica</name>
    <dbReference type="NCBI Taxonomy" id="1080227"/>
    <lineage>
        <taxon>Bacteria</taxon>
        <taxon>Pseudomonadati</taxon>
        <taxon>Pseudomonadota</taxon>
        <taxon>Gammaproteobacteria</taxon>
        <taxon>Vibrionales</taxon>
        <taxon>Vibrionaceae</taxon>
        <taxon>Veronia</taxon>
    </lineage>
</organism>
<gene>
    <name evidence="14" type="primary">plsB</name>
    <name evidence="16" type="ORF">A8L45_10695</name>
</gene>
<evidence type="ECO:0000256" key="13">
    <source>
        <dbReference type="ARBA" id="ARBA00048427"/>
    </source>
</evidence>
<evidence type="ECO:0000256" key="9">
    <source>
        <dbReference type="ARBA" id="ARBA00023136"/>
    </source>
</evidence>
<dbReference type="RefSeq" id="WP_068902062.1">
    <property type="nucleotide sequence ID" value="NZ_JBHUIF010000006.1"/>
</dbReference>
<dbReference type="PIRSF" id="PIRSF500064">
    <property type="entry name" value="GPAT"/>
    <property type="match status" value="1"/>
</dbReference>
<keyword evidence="8 14" id="KW-0808">Transferase</keyword>
<keyword evidence="14" id="KW-0444">Lipid biosynthesis</keyword>
<dbReference type="InterPro" id="IPR045520">
    <property type="entry name" value="GPAT/DHAPAT_C"/>
</dbReference>
<keyword evidence="12 14" id="KW-0012">Acyltransferase</keyword>
<evidence type="ECO:0000313" key="16">
    <source>
        <dbReference type="EMBL" id="ODA33264.1"/>
    </source>
</evidence>
<keyword evidence="14" id="KW-0443">Lipid metabolism</keyword>
<evidence type="ECO:0000256" key="8">
    <source>
        <dbReference type="ARBA" id="ARBA00022679"/>
    </source>
</evidence>
<dbReference type="OrthoDB" id="335193at2"/>
<dbReference type="GO" id="GO:0006631">
    <property type="term" value="P:fatty acid metabolic process"/>
    <property type="evidence" value="ECO:0007669"/>
    <property type="project" value="TreeGrafter"/>
</dbReference>
<keyword evidence="9 14" id="KW-0472">Membrane</keyword>
<dbReference type="CDD" id="cd07993">
    <property type="entry name" value="LPLAT_DHAPAT-like"/>
    <property type="match status" value="1"/>
</dbReference>
<dbReference type="HAMAP" id="MF_00393">
    <property type="entry name" value="Glyc3P_acyltrans"/>
    <property type="match status" value="1"/>
</dbReference>
<comment type="domain">
    <text evidence="14">The HXXXXD motif is essential for acyltransferase activity and may constitute the binding site for the phosphate moiety of the glycerol-3-phosphate.</text>
</comment>
<dbReference type="GO" id="GO:0005886">
    <property type="term" value="C:plasma membrane"/>
    <property type="evidence" value="ECO:0007669"/>
    <property type="project" value="UniProtKB-SubCell"/>
</dbReference>
<dbReference type="EMBL" id="LYBM01000017">
    <property type="protein sequence ID" value="ODA33264.1"/>
    <property type="molecule type" value="Genomic_DNA"/>
</dbReference>
<comment type="pathway">
    <text evidence="3">Lipid metabolism.</text>
</comment>
<dbReference type="SUPFAM" id="SSF69593">
    <property type="entry name" value="Glycerol-3-phosphate (1)-acyltransferase"/>
    <property type="match status" value="1"/>
</dbReference>
<protein>
    <recommendedName>
        <fullName evidence="6 14">Glycerol-3-phosphate acyltransferase</fullName>
        <shortName evidence="14">GPAT</shortName>
        <ecNumber evidence="5 14">2.3.1.15</ecNumber>
    </recommendedName>
</protein>
<evidence type="ECO:0000256" key="5">
    <source>
        <dbReference type="ARBA" id="ARBA00013113"/>
    </source>
</evidence>
<keyword evidence="10 14" id="KW-0594">Phospholipid biosynthesis</keyword>
<dbReference type="InterPro" id="IPR002123">
    <property type="entry name" value="Plipid/glycerol_acylTrfase"/>
</dbReference>
<comment type="subcellular location">
    <subcellularLocation>
        <location evidence="1 14">Cell membrane</location>
        <topology evidence="1 14">Peripheral membrane protein</topology>
        <orientation evidence="1 14">Cytoplasmic side</orientation>
    </subcellularLocation>
</comment>
<dbReference type="InterPro" id="IPR022284">
    <property type="entry name" value="GPAT/DHAPAT"/>
</dbReference>
<reference evidence="16 17" key="1">
    <citation type="submission" date="2016-05" db="EMBL/GenBank/DDBJ databases">
        <title>Genomic Taxonomy of the Vibrionaceae.</title>
        <authorList>
            <person name="Gomez-Gil B."/>
            <person name="Enciso-Ibarra J."/>
        </authorList>
    </citation>
    <scope>NUCLEOTIDE SEQUENCE [LARGE SCALE GENOMIC DNA]</scope>
    <source>
        <strain evidence="16 17">CAIM 1920</strain>
    </source>
</reference>
<accession>A0A1C3EJ62</accession>
<evidence type="ECO:0000256" key="2">
    <source>
        <dbReference type="ARBA" id="ARBA00004765"/>
    </source>
</evidence>
<dbReference type="PIRSF" id="PIRSF000437">
    <property type="entry name" value="GPAT_DHAPAT"/>
    <property type="match status" value="1"/>
</dbReference>
<dbReference type="Pfam" id="PF19277">
    <property type="entry name" value="GPAT_C"/>
    <property type="match status" value="1"/>
</dbReference>
<evidence type="ECO:0000256" key="4">
    <source>
        <dbReference type="ARBA" id="ARBA00007937"/>
    </source>
</evidence>
<dbReference type="PANTHER" id="PTHR12563">
    <property type="entry name" value="GLYCEROL-3-PHOSPHATE ACYLTRANSFERASE"/>
    <property type="match status" value="1"/>
</dbReference>
<keyword evidence="11 14" id="KW-1208">Phospholipid metabolism</keyword>
<dbReference type="SMART" id="SM00563">
    <property type="entry name" value="PlsC"/>
    <property type="match status" value="1"/>
</dbReference>
<feature type="short sequence motif" description="HXXXXD motif" evidence="14">
    <location>
        <begin position="306"/>
        <end position="311"/>
    </location>
</feature>
<evidence type="ECO:0000259" key="15">
    <source>
        <dbReference type="SMART" id="SM00563"/>
    </source>
</evidence>
<keyword evidence="7 14" id="KW-1003">Cell membrane</keyword>
<dbReference type="GO" id="GO:0016024">
    <property type="term" value="P:CDP-diacylglycerol biosynthetic process"/>
    <property type="evidence" value="ECO:0007669"/>
    <property type="project" value="UniProtKB-UniRule"/>
</dbReference>
<dbReference type="Pfam" id="PF01553">
    <property type="entry name" value="Acyltransferase"/>
    <property type="match status" value="1"/>
</dbReference>
<comment type="catalytic activity">
    <reaction evidence="13 14">
        <text>sn-glycerol 3-phosphate + an acyl-CoA = a 1-acyl-sn-glycero-3-phosphate + CoA</text>
        <dbReference type="Rhea" id="RHEA:15325"/>
        <dbReference type="ChEBI" id="CHEBI:57287"/>
        <dbReference type="ChEBI" id="CHEBI:57597"/>
        <dbReference type="ChEBI" id="CHEBI:57970"/>
        <dbReference type="ChEBI" id="CHEBI:58342"/>
        <dbReference type="EC" id="2.3.1.15"/>
    </reaction>
</comment>
<dbReference type="InterPro" id="IPR028354">
    <property type="entry name" value="GPAT_PlsB"/>
</dbReference>
<dbReference type="InterPro" id="IPR041728">
    <property type="entry name" value="GPAT/DHAPAT_LPLAT"/>
</dbReference>
<evidence type="ECO:0000256" key="7">
    <source>
        <dbReference type="ARBA" id="ARBA00022475"/>
    </source>
</evidence>
<evidence type="ECO:0000256" key="1">
    <source>
        <dbReference type="ARBA" id="ARBA00004413"/>
    </source>
</evidence>
<comment type="caution">
    <text evidence="16">The sequence shown here is derived from an EMBL/GenBank/DDBJ whole genome shotgun (WGS) entry which is preliminary data.</text>
</comment>
<dbReference type="STRING" id="1080227.A8L45_10695"/>
<evidence type="ECO:0000256" key="11">
    <source>
        <dbReference type="ARBA" id="ARBA00023264"/>
    </source>
</evidence>
<keyword evidence="17" id="KW-1185">Reference proteome</keyword>
<dbReference type="NCBIfam" id="NF003441">
    <property type="entry name" value="PRK04974.1"/>
    <property type="match status" value="1"/>
</dbReference>
<comment type="pathway">
    <text evidence="2 14">Phospholipid metabolism; CDP-diacylglycerol biosynthesis; CDP-diacylglycerol from sn-glycerol 3-phosphate: step 1/3.</text>
</comment>
<feature type="domain" description="Phospholipid/glycerol acyltransferase" evidence="15">
    <location>
        <begin position="301"/>
        <end position="428"/>
    </location>
</feature>
<dbReference type="EC" id="2.3.1.15" evidence="5 14"/>
<proteinExistence type="inferred from homology"/>
<evidence type="ECO:0000256" key="3">
    <source>
        <dbReference type="ARBA" id="ARBA00005189"/>
    </source>
</evidence>
<dbReference type="Proteomes" id="UP000094936">
    <property type="component" value="Unassembled WGS sequence"/>
</dbReference>
<sequence>MSAWQSIYHKLLNLPVSTLVKTISIPSDPVNELDLDLSRPVVYVLPFHSHTDLLTLRASCLKHQLPDPLEPLQINGKSFSRYVFISEGNRLLNRKDEIPEKSLDLFGELLELHKQDSELDIQLVPASVVWDRSPGNETRTHGPSLKPMNGPQKAWAIITLGRDGMVRFSRAVSLRLMADQHGTDASIAQKLARVAKIHFSRQKRAASGPKLPDRQALFARLLNSKAIEKVVAEEAKSRNVPSDKVRKEAIDMLEEIAANFSPKLIRLLDRVLTYIWNKIYQGIEINNAERVRQLAQDGHEIVYVPCHRSHMDYLLLSYVLYKEGLVPPHIAAGVNLNFFPAGTIFRRSGAFFIRRSFKGNRLYSTVFREYLAELFARGYSVEYFSEGGRSRTGRLLAAKTGMVAMTLQAMLRGLKRPVTLVPVYIGYEHVMEVATYSKELQGKRKEKESLGQVLGIWRKLRNFGKGYVNFGEPISINQHLNENVPNWHESINPVEPQRPEWLIPTVNQLADKMMTGINSAAATNALTLCATALLASRQRALSRDALEAQIGLYLDLLRHAPYSTSRTVPDESASEMVEHALSLDKFLVERDSLGDIISLNRQQSTLMTYYRNNIIHLFAIPSLIAQQLVCKDTLTYSELCHTVRTLYPFFKAELYMRNADHYLDDYVDNILFIMTDTALIQRDGDTLSINPAKLNQLQLLGRTVAETLQRYAITLTLLSHHQPGKAELEKQSLMMAQRLSRLHGINAPEFFDKGVFSILVTTLRKQGYADDNCCSTQEEKLAELMKIVTSLISPDVKLTIQAILNQPIEKQ</sequence>
<dbReference type="PANTHER" id="PTHR12563:SF17">
    <property type="entry name" value="DIHYDROXYACETONE PHOSPHATE ACYLTRANSFERASE"/>
    <property type="match status" value="1"/>
</dbReference>
<evidence type="ECO:0000313" key="17">
    <source>
        <dbReference type="Proteomes" id="UP000094936"/>
    </source>
</evidence>